<dbReference type="STRING" id="139420.A0A371CYD4"/>
<keyword evidence="2" id="KW-0677">Repeat</keyword>
<dbReference type="SMART" id="SM00320">
    <property type="entry name" value="WD40"/>
    <property type="match status" value="8"/>
</dbReference>
<feature type="repeat" description="WD" evidence="3">
    <location>
        <begin position="794"/>
        <end position="824"/>
    </location>
</feature>
<dbReference type="EMBL" id="KZ857439">
    <property type="protein sequence ID" value="RDX45288.1"/>
    <property type="molecule type" value="Genomic_DNA"/>
</dbReference>
<dbReference type="PROSITE" id="PS00678">
    <property type="entry name" value="WD_REPEATS_1"/>
    <property type="match status" value="2"/>
</dbReference>
<dbReference type="Proteomes" id="UP000256964">
    <property type="component" value="Unassembled WGS sequence"/>
</dbReference>
<evidence type="ECO:0000256" key="2">
    <source>
        <dbReference type="ARBA" id="ARBA00022737"/>
    </source>
</evidence>
<dbReference type="InterPro" id="IPR020472">
    <property type="entry name" value="WD40_PAC1"/>
</dbReference>
<proteinExistence type="predicted"/>
<accession>A0A371CYD4</accession>
<organism evidence="5 6">
    <name type="scientific">Lentinus brumalis</name>
    <dbReference type="NCBI Taxonomy" id="2498619"/>
    <lineage>
        <taxon>Eukaryota</taxon>
        <taxon>Fungi</taxon>
        <taxon>Dikarya</taxon>
        <taxon>Basidiomycota</taxon>
        <taxon>Agaricomycotina</taxon>
        <taxon>Agaricomycetes</taxon>
        <taxon>Polyporales</taxon>
        <taxon>Polyporaceae</taxon>
        <taxon>Lentinus</taxon>
    </lineage>
</organism>
<dbReference type="PROSITE" id="PS50294">
    <property type="entry name" value="WD_REPEATS_REGION"/>
    <property type="match status" value="6"/>
</dbReference>
<name>A0A371CYD4_9APHY</name>
<evidence type="ECO:0000256" key="4">
    <source>
        <dbReference type="SAM" id="MobiDB-lite"/>
    </source>
</evidence>
<feature type="compositionally biased region" description="Low complexity" evidence="4">
    <location>
        <begin position="248"/>
        <end position="257"/>
    </location>
</feature>
<feature type="compositionally biased region" description="Pro residues" evidence="4">
    <location>
        <begin position="296"/>
        <end position="312"/>
    </location>
</feature>
<feature type="repeat" description="WD" evidence="3">
    <location>
        <begin position="586"/>
        <end position="620"/>
    </location>
</feature>
<dbReference type="Gene3D" id="2.130.10.10">
    <property type="entry name" value="YVTN repeat-like/Quinoprotein amine dehydrogenase"/>
    <property type="match status" value="3"/>
</dbReference>
<protein>
    <submittedName>
        <fullName evidence="5">WD40 repeat-like protein</fullName>
    </submittedName>
</protein>
<evidence type="ECO:0000256" key="3">
    <source>
        <dbReference type="PROSITE-ProRule" id="PRU00221"/>
    </source>
</evidence>
<feature type="repeat" description="WD" evidence="3">
    <location>
        <begin position="538"/>
        <end position="579"/>
    </location>
</feature>
<keyword evidence="6" id="KW-1185">Reference proteome</keyword>
<dbReference type="InterPro" id="IPR001680">
    <property type="entry name" value="WD40_rpt"/>
</dbReference>
<feature type="repeat" description="WD" evidence="3">
    <location>
        <begin position="668"/>
        <end position="709"/>
    </location>
</feature>
<dbReference type="Pfam" id="PF00400">
    <property type="entry name" value="WD40"/>
    <property type="match status" value="8"/>
</dbReference>
<sequence>MSTTPWDIYAEQLLPVGYGHPLWIPEPNEREVEIGDVGWLNNGEFRALFNSMKPHDDPINLDKGVPPDFKVFNPRNLSIHNTERIGQKMVCSRSINAADAQGHVGAGTMAAPISAGAGIKFQSMTDSGAFVLLEPPAQSKDIESKRHIVNYMRDNLESWLEFANASYSWGLDLREQDIIFVCGTTKTTRWAVAAFHGTSFRKKEGYVTGDFGPFASAGLSINISNQILPAEHYRHGPRQPRSMAPGVPSLTYPGYSTPSPPHPPNQCLFVHYYKMKRRAFWWPLKEPMRAAGGPHQLPPGPDNPGMDPPIRMPSPEYEFESEQGSDNPQGYDPVNALLDYILAQSVETEVAIASDLDLYAIFTDDEFPNANDMPAVLEELRPTIEVDERGVGTISADYRAARKRRNEDLLEEGEQTNKRARSTGEFPYGDPSSSSPVPHAPQDEDAPMWETIPQTPATAPYPLGGPFAVDDDGDVDLGAPPGEKAAGKRPEFDTQASGHDGSVTALTYSADGSFAASGSEDTYIIIWDVHRGIAPKRLEGHEDTVSALAFSRDNRVLASASQDERIILWDVARGAKIQEIVPDTAVHSLVYTPDGTKLIAGASDGKLHVWNSATYELERTIEKNTAVVTFIVFSKDGQRMATGGTESVCYIWETSQLDAENPQTLSVLDGHRGMVCAAAFSPDGNRVVTASDDGSSRIWKAETGEALVILHEHTGPVWSVAFSPDGKRVASGSSDSTVKVCDSYSGERILSLDGHDSMINAVEFSPDGQWIASAASDNTVRLWTASDGVCTTTFNEHNDNVTSVMFSPDGLMLASGSHDGTVRIRPVSGPYHVEA</sequence>
<dbReference type="PANTHER" id="PTHR19879">
    <property type="entry name" value="TRANSCRIPTION INITIATION FACTOR TFIID"/>
    <property type="match status" value="1"/>
</dbReference>
<keyword evidence="1 3" id="KW-0853">WD repeat</keyword>
<gene>
    <name evidence="5" type="ORF">OH76DRAFT_1486457</name>
</gene>
<dbReference type="InterPro" id="IPR015943">
    <property type="entry name" value="WD40/YVTN_repeat-like_dom_sf"/>
</dbReference>
<dbReference type="OrthoDB" id="538223at2759"/>
<dbReference type="InterPro" id="IPR036322">
    <property type="entry name" value="WD40_repeat_dom_sf"/>
</dbReference>
<feature type="region of interest" description="Disordered" evidence="4">
    <location>
        <begin position="292"/>
        <end position="328"/>
    </location>
</feature>
<feature type="region of interest" description="Disordered" evidence="4">
    <location>
        <begin position="235"/>
        <end position="258"/>
    </location>
</feature>
<dbReference type="CDD" id="cd00200">
    <property type="entry name" value="WD40"/>
    <property type="match status" value="1"/>
</dbReference>
<dbReference type="SUPFAM" id="SSF50978">
    <property type="entry name" value="WD40 repeat-like"/>
    <property type="match status" value="1"/>
</dbReference>
<dbReference type="AlphaFoldDB" id="A0A371CYD4"/>
<feature type="repeat" description="WD" evidence="3">
    <location>
        <begin position="710"/>
        <end position="751"/>
    </location>
</feature>
<dbReference type="InterPro" id="IPR019775">
    <property type="entry name" value="WD40_repeat_CS"/>
</dbReference>
<evidence type="ECO:0000256" key="1">
    <source>
        <dbReference type="ARBA" id="ARBA00022574"/>
    </source>
</evidence>
<feature type="repeat" description="WD" evidence="3">
    <location>
        <begin position="496"/>
        <end position="529"/>
    </location>
</feature>
<dbReference type="PANTHER" id="PTHR19879:SF9">
    <property type="entry name" value="TRANSCRIPTION INITIATION FACTOR TFIID SUBUNIT 5"/>
    <property type="match status" value="1"/>
</dbReference>
<evidence type="ECO:0000313" key="6">
    <source>
        <dbReference type="Proteomes" id="UP000256964"/>
    </source>
</evidence>
<dbReference type="PRINTS" id="PR00320">
    <property type="entry name" value="GPROTEINBRPT"/>
</dbReference>
<feature type="repeat" description="WD" evidence="3">
    <location>
        <begin position="752"/>
        <end position="793"/>
    </location>
</feature>
<evidence type="ECO:0000313" key="5">
    <source>
        <dbReference type="EMBL" id="RDX45288.1"/>
    </source>
</evidence>
<dbReference type="PROSITE" id="PS50082">
    <property type="entry name" value="WD_REPEATS_2"/>
    <property type="match status" value="7"/>
</dbReference>
<reference evidence="5 6" key="1">
    <citation type="journal article" date="2018" name="Biotechnol. Biofuels">
        <title>Integrative visual omics of the white-rot fungus Polyporus brumalis exposes the biotechnological potential of its oxidative enzymes for delignifying raw plant biomass.</title>
        <authorList>
            <person name="Miyauchi S."/>
            <person name="Rancon A."/>
            <person name="Drula E."/>
            <person name="Hage H."/>
            <person name="Chaduli D."/>
            <person name="Favel A."/>
            <person name="Grisel S."/>
            <person name="Henrissat B."/>
            <person name="Herpoel-Gimbert I."/>
            <person name="Ruiz-Duenas F.J."/>
            <person name="Chevret D."/>
            <person name="Hainaut M."/>
            <person name="Lin J."/>
            <person name="Wang M."/>
            <person name="Pangilinan J."/>
            <person name="Lipzen A."/>
            <person name="Lesage-Meessen L."/>
            <person name="Navarro D."/>
            <person name="Riley R."/>
            <person name="Grigoriev I.V."/>
            <person name="Zhou S."/>
            <person name="Raouche S."/>
            <person name="Rosso M.N."/>
        </authorList>
    </citation>
    <scope>NUCLEOTIDE SEQUENCE [LARGE SCALE GENOMIC DNA]</scope>
    <source>
        <strain evidence="5 6">BRFM 1820</strain>
    </source>
</reference>
<feature type="region of interest" description="Disordered" evidence="4">
    <location>
        <begin position="405"/>
        <end position="498"/>
    </location>
</feature>